<dbReference type="PANTHER" id="PTHR22939">
    <property type="entry name" value="SERINE PROTEASE FAMILY S1C HTRA-RELATED"/>
    <property type="match status" value="1"/>
</dbReference>
<keyword evidence="1" id="KW-0378">Hydrolase</keyword>
<dbReference type="EMBL" id="CP075587">
    <property type="protein sequence ID" value="QYF49091.1"/>
    <property type="molecule type" value="Genomic_DNA"/>
</dbReference>
<organism evidence="1 2">
    <name type="scientific">Candidatus Rhabdochlamydia oedothoracis</name>
    <dbReference type="NCBI Taxonomy" id="2720720"/>
    <lineage>
        <taxon>Bacteria</taxon>
        <taxon>Pseudomonadati</taxon>
        <taxon>Chlamydiota</taxon>
        <taxon>Chlamydiia</taxon>
        <taxon>Parachlamydiales</taxon>
        <taxon>Candidatus Rhabdochlamydiaceae</taxon>
        <taxon>Candidatus Rhabdochlamydia</taxon>
    </lineage>
</organism>
<dbReference type="InterPro" id="IPR009003">
    <property type="entry name" value="Peptidase_S1_PA"/>
</dbReference>
<dbReference type="Gene3D" id="2.40.10.120">
    <property type="match status" value="1"/>
</dbReference>
<dbReference type="Proteomes" id="UP000826014">
    <property type="component" value="Chromosome"/>
</dbReference>
<dbReference type="GO" id="GO:0006508">
    <property type="term" value="P:proteolysis"/>
    <property type="evidence" value="ECO:0007669"/>
    <property type="project" value="UniProtKB-KW"/>
</dbReference>
<dbReference type="PRINTS" id="PR00834">
    <property type="entry name" value="PROTEASES2C"/>
</dbReference>
<dbReference type="SUPFAM" id="SSF50494">
    <property type="entry name" value="Trypsin-like serine proteases"/>
    <property type="match status" value="1"/>
</dbReference>
<dbReference type="GO" id="GO:0008233">
    <property type="term" value="F:peptidase activity"/>
    <property type="evidence" value="ECO:0007669"/>
    <property type="project" value="UniProtKB-KW"/>
</dbReference>
<accession>A0ABX8V1T1</accession>
<gene>
    <name evidence="1" type="ORF">RHABOEDO_001357</name>
</gene>
<keyword evidence="1" id="KW-0645">Protease</keyword>
<evidence type="ECO:0000313" key="2">
    <source>
        <dbReference type="Proteomes" id="UP000826014"/>
    </source>
</evidence>
<proteinExistence type="predicted"/>
<dbReference type="Pfam" id="PF13365">
    <property type="entry name" value="Trypsin_2"/>
    <property type="match status" value="1"/>
</dbReference>
<dbReference type="PANTHER" id="PTHR22939:SF129">
    <property type="entry name" value="SERINE PROTEASE HTRA2, MITOCHONDRIAL"/>
    <property type="match status" value="1"/>
</dbReference>
<reference evidence="1 2" key="1">
    <citation type="journal article" date="2022" name="bioRxiv">
        <title>Ecology and evolution of chlamydial symbionts of arthropods.</title>
        <authorList>
            <person name="Halter T."/>
            <person name="Koestlbacher S."/>
            <person name="Collingro A."/>
            <person name="Sixt B.S."/>
            <person name="Toenshoff E.R."/>
            <person name="Hendrickx F."/>
            <person name="Kostanjsek R."/>
            <person name="Horn M."/>
        </authorList>
    </citation>
    <scope>NUCLEOTIDE SEQUENCE [LARGE SCALE GENOMIC DNA]</scope>
    <source>
        <strain evidence="1">W744xW776</strain>
    </source>
</reference>
<protein>
    <submittedName>
        <fullName evidence="1">Serine protease HtrA</fullName>
    </submittedName>
</protein>
<sequence length="241" mass="26289">MQAFFFLILSIFCLNNCYAAYPFPSRYPKVSDAKKAANFFTEILNASVPAVVFIQVNWISSLWGNNEKRACIGSGFLITADGYIITNEHVIKDADVITITLSNQLQFDGIVVGADPISDIALIKIEAEGLPFLALADSDSIELGEWVIAIGNPFGLQSTVTFGIVSRLKKDKFQEPDTLQVNLGLNPGNSGGPLLNLDGEVIGVNRSTRYYKEGFYTGLSFAIPSNVAKEAIEKLIDQELP</sequence>
<name>A0ABX8V1T1_9BACT</name>
<evidence type="ECO:0000313" key="1">
    <source>
        <dbReference type="EMBL" id="QYF49091.1"/>
    </source>
</evidence>
<dbReference type="InterPro" id="IPR001940">
    <property type="entry name" value="Peptidase_S1C"/>
</dbReference>
<keyword evidence="2" id="KW-1185">Reference proteome</keyword>